<organism evidence="1 2">
    <name type="scientific">Meridianimarinicoccus aquatilis</name>
    <dbReference type="NCBI Taxonomy" id="2552766"/>
    <lineage>
        <taxon>Bacteria</taxon>
        <taxon>Pseudomonadati</taxon>
        <taxon>Pseudomonadota</taxon>
        <taxon>Alphaproteobacteria</taxon>
        <taxon>Rhodobacterales</taxon>
        <taxon>Paracoccaceae</taxon>
        <taxon>Meridianimarinicoccus</taxon>
    </lineage>
</organism>
<dbReference type="OrthoDB" id="7874733at2"/>
<name>A0A4R6ARD0_9RHOB</name>
<sequence length="64" mass="6915">MCISAEALALFLNIIGADLVSTEPGRVIVHATEGDVAYVAHEGEWCTMGPQLDRRARFDALNAQ</sequence>
<evidence type="ECO:0000313" key="2">
    <source>
        <dbReference type="Proteomes" id="UP000294562"/>
    </source>
</evidence>
<accession>A0A4R6ARD0</accession>
<dbReference type="Proteomes" id="UP000294562">
    <property type="component" value="Unassembled WGS sequence"/>
</dbReference>
<dbReference type="AlphaFoldDB" id="A0A4R6ARD0"/>
<dbReference type="RefSeq" id="WP_133343557.1">
    <property type="nucleotide sequence ID" value="NZ_SMZO01000035.1"/>
</dbReference>
<comment type="caution">
    <text evidence="1">The sequence shown here is derived from an EMBL/GenBank/DDBJ whole genome shotgun (WGS) entry which is preliminary data.</text>
</comment>
<reference evidence="1 2" key="1">
    <citation type="submission" date="2019-03" db="EMBL/GenBank/DDBJ databases">
        <title>Rhodobacteraceae bacterium SM1902, a new member of the family Rhodobacteraceae isolated from Yantai.</title>
        <authorList>
            <person name="Sun Y."/>
        </authorList>
    </citation>
    <scope>NUCLEOTIDE SEQUENCE [LARGE SCALE GENOMIC DNA]</scope>
    <source>
        <strain evidence="1 2">SM1902</strain>
    </source>
</reference>
<dbReference type="EMBL" id="SMZO01000035">
    <property type="protein sequence ID" value="TDL86112.1"/>
    <property type="molecule type" value="Genomic_DNA"/>
</dbReference>
<protein>
    <submittedName>
        <fullName evidence="1">Uncharacterized protein</fullName>
    </submittedName>
</protein>
<proteinExistence type="predicted"/>
<keyword evidence="2" id="KW-1185">Reference proteome</keyword>
<gene>
    <name evidence="1" type="ORF">E2L05_13995</name>
</gene>
<evidence type="ECO:0000313" key="1">
    <source>
        <dbReference type="EMBL" id="TDL86112.1"/>
    </source>
</evidence>